<accession>A0A9W8JJF8</accession>
<keyword evidence="1" id="KW-0732">Signal</keyword>
<gene>
    <name evidence="2" type="ORF">H1R20_g1870</name>
</gene>
<dbReference type="AlphaFoldDB" id="A0A9W8JJF8"/>
<feature type="chain" id="PRO_5040925765" evidence="1">
    <location>
        <begin position="23"/>
        <end position="98"/>
    </location>
</feature>
<protein>
    <submittedName>
        <fullName evidence="2">Uncharacterized protein</fullName>
    </submittedName>
</protein>
<dbReference type="OrthoDB" id="2835827at2759"/>
<name>A0A9W8JJF8_9AGAR</name>
<evidence type="ECO:0000313" key="2">
    <source>
        <dbReference type="EMBL" id="KAJ2935224.1"/>
    </source>
</evidence>
<dbReference type="Proteomes" id="UP001140091">
    <property type="component" value="Unassembled WGS sequence"/>
</dbReference>
<comment type="caution">
    <text evidence="2">The sequence shown here is derived from an EMBL/GenBank/DDBJ whole genome shotgun (WGS) entry which is preliminary data.</text>
</comment>
<feature type="non-terminal residue" evidence="2">
    <location>
        <position position="98"/>
    </location>
</feature>
<proteinExistence type="predicted"/>
<feature type="signal peptide" evidence="1">
    <location>
        <begin position="1"/>
        <end position="22"/>
    </location>
</feature>
<sequence>MRVSFAALLPVVVSLTAWVASAHYDGGAPLEAREWMDELTTRDLEYFGEILERREVLAGISTRDLIGEISDRLESRGLLKKKEDLWLPLLWEAVPNVR</sequence>
<keyword evidence="3" id="KW-1185">Reference proteome</keyword>
<organism evidence="2 3">
    <name type="scientific">Candolleomyces eurysporus</name>
    <dbReference type="NCBI Taxonomy" id="2828524"/>
    <lineage>
        <taxon>Eukaryota</taxon>
        <taxon>Fungi</taxon>
        <taxon>Dikarya</taxon>
        <taxon>Basidiomycota</taxon>
        <taxon>Agaricomycotina</taxon>
        <taxon>Agaricomycetes</taxon>
        <taxon>Agaricomycetidae</taxon>
        <taxon>Agaricales</taxon>
        <taxon>Agaricineae</taxon>
        <taxon>Psathyrellaceae</taxon>
        <taxon>Candolleomyces</taxon>
    </lineage>
</organism>
<reference evidence="2" key="1">
    <citation type="submission" date="2022-06" db="EMBL/GenBank/DDBJ databases">
        <title>Genome Sequence of Candolleomyces eurysporus.</title>
        <authorList>
            <person name="Buettner E."/>
        </authorList>
    </citation>
    <scope>NUCLEOTIDE SEQUENCE</scope>
    <source>
        <strain evidence="2">VTCC 930004</strain>
    </source>
</reference>
<dbReference type="EMBL" id="JANBPK010000686">
    <property type="protein sequence ID" value="KAJ2935224.1"/>
    <property type="molecule type" value="Genomic_DNA"/>
</dbReference>
<evidence type="ECO:0000313" key="3">
    <source>
        <dbReference type="Proteomes" id="UP001140091"/>
    </source>
</evidence>
<evidence type="ECO:0000256" key="1">
    <source>
        <dbReference type="SAM" id="SignalP"/>
    </source>
</evidence>